<protein>
    <submittedName>
        <fullName evidence="2">Uncharacterized protein</fullName>
    </submittedName>
</protein>
<reference evidence="2" key="1">
    <citation type="submission" date="2018-10" db="EMBL/GenBank/DDBJ databases">
        <authorList>
            <person name="Hariharan J."/>
            <person name="Choudoir M.J."/>
            <person name="Diebold P."/>
            <person name="Panke-Buisse K."/>
            <person name="Campbell A.N."/>
            <person name="Buckley D.H."/>
        </authorList>
    </citation>
    <scope>NUCLEOTIDE SEQUENCE</scope>
    <source>
        <strain evidence="2">Gb1</strain>
    </source>
</reference>
<organism evidence="2">
    <name type="scientific">Streptomyces sp. gb1(2016)</name>
    <dbReference type="NCBI Taxonomy" id="1828321"/>
    <lineage>
        <taxon>Bacteria</taxon>
        <taxon>Bacillati</taxon>
        <taxon>Actinomycetota</taxon>
        <taxon>Actinomycetes</taxon>
        <taxon>Kitasatosporales</taxon>
        <taxon>Streptomycetaceae</taxon>
        <taxon>Streptomyces</taxon>
    </lineage>
</organism>
<evidence type="ECO:0000313" key="2">
    <source>
        <dbReference type="EMBL" id="TXS26217.1"/>
    </source>
</evidence>
<comment type="caution">
    <text evidence="2">The sequence shown here is derived from an EMBL/GenBank/DDBJ whole genome shotgun (WGS) entry which is preliminary data.</text>
</comment>
<feature type="region of interest" description="Disordered" evidence="1">
    <location>
        <begin position="1"/>
        <end position="20"/>
    </location>
</feature>
<feature type="compositionally biased region" description="Basic and acidic residues" evidence="1">
    <location>
        <begin position="41"/>
        <end position="57"/>
    </location>
</feature>
<dbReference type="AlphaFoldDB" id="A0A652KRH8"/>
<evidence type="ECO:0000256" key="1">
    <source>
        <dbReference type="SAM" id="MobiDB-lite"/>
    </source>
</evidence>
<name>A0A652KRH8_9ACTN</name>
<accession>A0A652KRH8</accession>
<sequence>MPTSFSRSARHALSVPSRKARRCSLTHAPLPWSAEPLPGWKADKQLHSNRQPEKEDSPGYTPEQAERLAGYRARILELTTSVITHPYWATLSGPDRVSARTALKHVHDAAGPEA</sequence>
<proteinExistence type="predicted"/>
<feature type="region of interest" description="Disordered" evidence="1">
    <location>
        <begin position="27"/>
        <end position="64"/>
    </location>
</feature>
<dbReference type="EMBL" id="RDBM01000036">
    <property type="protein sequence ID" value="TXS26217.1"/>
    <property type="molecule type" value="Genomic_DNA"/>
</dbReference>
<gene>
    <name evidence="2" type="ORF">EAO74_20990</name>
</gene>